<accession>A0A427XPI7</accession>
<keyword evidence="4" id="KW-1185">Reference proteome</keyword>
<dbReference type="Proteomes" id="UP000279259">
    <property type="component" value="Unassembled WGS sequence"/>
</dbReference>
<dbReference type="InterPro" id="IPR005197">
    <property type="entry name" value="Glyco_hydro_71"/>
</dbReference>
<feature type="chain" id="PRO_5019408290" description="Glycoside hydrolase family 71 protein" evidence="2">
    <location>
        <begin position="24"/>
        <end position="570"/>
    </location>
</feature>
<organism evidence="3 4">
    <name type="scientific">Saitozyma podzolica</name>
    <dbReference type="NCBI Taxonomy" id="1890683"/>
    <lineage>
        <taxon>Eukaryota</taxon>
        <taxon>Fungi</taxon>
        <taxon>Dikarya</taxon>
        <taxon>Basidiomycota</taxon>
        <taxon>Agaricomycotina</taxon>
        <taxon>Tremellomycetes</taxon>
        <taxon>Tremellales</taxon>
        <taxon>Trimorphomycetaceae</taxon>
        <taxon>Saitozyma</taxon>
    </lineage>
</organism>
<dbReference type="Gene3D" id="3.20.20.80">
    <property type="entry name" value="Glycosidases"/>
    <property type="match status" value="1"/>
</dbReference>
<dbReference type="CDD" id="cd11577">
    <property type="entry name" value="GH71"/>
    <property type="match status" value="1"/>
</dbReference>
<keyword evidence="2" id="KW-0732">Signal</keyword>
<gene>
    <name evidence="3" type="ORF">EHS25_007081</name>
</gene>
<dbReference type="EMBL" id="RSCD01000033">
    <property type="protein sequence ID" value="RSH80745.1"/>
    <property type="molecule type" value="Genomic_DNA"/>
</dbReference>
<evidence type="ECO:0000256" key="1">
    <source>
        <dbReference type="SAM" id="MobiDB-lite"/>
    </source>
</evidence>
<evidence type="ECO:0000313" key="4">
    <source>
        <dbReference type="Proteomes" id="UP000279259"/>
    </source>
</evidence>
<name>A0A427XPI7_9TREE</name>
<evidence type="ECO:0008006" key="5">
    <source>
        <dbReference type="Google" id="ProtNLM"/>
    </source>
</evidence>
<feature type="region of interest" description="Disordered" evidence="1">
    <location>
        <begin position="456"/>
        <end position="483"/>
    </location>
</feature>
<evidence type="ECO:0000256" key="2">
    <source>
        <dbReference type="SAM" id="SignalP"/>
    </source>
</evidence>
<protein>
    <recommendedName>
        <fullName evidence="5">Glycoside hydrolase family 71 protein</fullName>
    </recommendedName>
</protein>
<dbReference type="AlphaFoldDB" id="A0A427XPI7"/>
<evidence type="ECO:0000313" key="3">
    <source>
        <dbReference type="EMBL" id="RSH80745.1"/>
    </source>
</evidence>
<dbReference type="GO" id="GO:0051118">
    <property type="term" value="F:glucan endo-1,3-alpha-glucosidase activity"/>
    <property type="evidence" value="ECO:0007669"/>
    <property type="project" value="InterPro"/>
</dbReference>
<comment type="caution">
    <text evidence="3">The sequence shown here is derived from an EMBL/GenBank/DDBJ whole genome shotgun (WGS) entry which is preliminary data.</text>
</comment>
<dbReference type="OrthoDB" id="3257981at2759"/>
<sequence length="570" mass="59290">MSPVHFCLTTLLLGLAWVSGISARPLARDNSTMPDRLVFAHFMAGFVSEYAESDWLSDITLAHSFGLDGFALNIDESAAIPTQLTNAFSAAESFNAGLTDGSQFVLFVSFDFLHYSTSDPQSVADAITPILDSSAYLVVDGKKMVSSFEGDGMDWSSVASAAGQDLYPVPYYSSGASNAGDANVDGLFSWYAWPGQDTNDVVYQNMTTDVDEGYLTALEAAGKYYMAPVSPWFYAHLPASTGYPKNNHLYSDVLWPTRWAQILSMASASQNLRWVEVITWNDWTESSLISPFKGAEMSDGNYLWSEDFPHTSMGKMVAPYIAAFKSGGTTPTITQDQLFYWYRPTLKDVDCDSTDTVGTKPTGWDMAADSIFVTALTTTSCTVTLTTSSGDSSQDVEAGVNVLAFPMVAGQQTLTLTTSDGRTGSSTGAIEVLGDSCYNGVYNFIVYSGDLTVDGSGSSSSSSGSSSSGSASSTVPSVAASSPVDASSGVPASSAASGVGTSASPSAPASAVNAEASDPIVSSVGTALSAVASSAALSSYAATATGQASAASSSFSVSNLSACLSQCLAA</sequence>
<proteinExistence type="predicted"/>
<feature type="signal peptide" evidence="2">
    <location>
        <begin position="1"/>
        <end position="23"/>
    </location>
</feature>
<reference evidence="3 4" key="1">
    <citation type="submission" date="2018-11" db="EMBL/GenBank/DDBJ databases">
        <title>Genome sequence of Saitozyma podzolica DSM 27192.</title>
        <authorList>
            <person name="Aliyu H."/>
            <person name="Gorte O."/>
            <person name="Ochsenreither K."/>
        </authorList>
    </citation>
    <scope>NUCLEOTIDE SEQUENCE [LARGE SCALE GENOMIC DNA]</scope>
    <source>
        <strain evidence="3 4">DSM 27192</strain>
    </source>
</reference>
<dbReference type="STRING" id="1890683.A0A427XPI7"/>
<dbReference type="Pfam" id="PF03659">
    <property type="entry name" value="Glyco_hydro_71"/>
    <property type="match status" value="1"/>
</dbReference>